<dbReference type="AlphaFoldDB" id="A0A2P6P018"/>
<evidence type="ECO:0000313" key="2">
    <source>
        <dbReference type="Proteomes" id="UP000241769"/>
    </source>
</evidence>
<dbReference type="Proteomes" id="UP000241769">
    <property type="component" value="Unassembled WGS sequence"/>
</dbReference>
<reference evidence="1 2" key="1">
    <citation type="journal article" date="2018" name="Genome Biol. Evol.">
        <title>Multiple Roots of Fruiting Body Formation in Amoebozoa.</title>
        <authorList>
            <person name="Hillmann F."/>
            <person name="Forbes G."/>
            <person name="Novohradska S."/>
            <person name="Ferling I."/>
            <person name="Riege K."/>
            <person name="Groth M."/>
            <person name="Westermann M."/>
            <person name="Marz M."/>
            <person name="Spaller T."/>
            <person name="Winckler T."/>
            <person name="Schaap P."/>
            <person name="Glockner G."/>
        </authorList>
    </citation>
    <scope>NUCLEOTIDE SEQUENCE [LARGE SCALE GENOMIC DNA]</scope>
    <source>
        <strain evidence="1 2">Jena</strain>
    </source>
</reference>
<gene>
    <name evidence="1" type="ORF">PROFUN_00810</name>
</gene>
<dbReference type="InParanoid" id="A0A2P6P018"/>
<comment type="caution">
    <text evidence="1">The sequence shown here is derived from an EMBL/GenBank/DDBJ whole genome shotgun (WGS) entry which is preliminary data.</text>
</comment>
<evidence type="ECO:0000313" key="1">
    <source>
        <dbReference type="EMBL" id="PRP89546.1"/>
    </source>
</evidence>
<accession>A0A2P6P018</accession>
<name>A0A2P6P018_9EUKA</name>
<dbReference type="EMBL" id="MDYQ01000002">
    <property type="protein sequence ID" value="PRP89546.1"/>
    <property type="molecule type" value="Genomic_DNA"/>
</dbReference>
<protein>
    <submittedName>
        <fullName evidence="1">Uncharacterized protein</fullName>
    </submittedName>
</protein>
<sequence length="140" mass="16468">MYGRQNPAFKSHQPKSLTEMWASQKNTKNGAWVASDVTQSLKSTDVQQDQLKAKRQIQLGFREAPEEEKRRTMDHEAQWLQSTWLRVNTTSPYKMRSFTATYKMKSFKLLELVYYYTSSVFCSFPQNYCSPWKNGCLMLL</sequence>
<organism evidence="1 2">
    <name type="scientific">Planoprotostelium fungivorum</name>
    <dbReference type="NCBI Taxonomy" id="1890364"/>
    <lineage>
        <taxon>Eukaryota</taxon>
        <taxon>Amoebozoa</taxon>
        <taxon>Evosea</taxon>
        <taxon>Variosea</taxon>
        <taxon>Cavosteliida</taxon>
        <taxon>Cavosteliaceae</taxon>
        <taxon>Planoprotostelium</taxon>
    </lineage>
</organism>
<proteinExistence type="predicted"/>
<keyword evidence="2" id="KW-1185">Reference proteome</keyword>